<comment type="similarity">
    <text evidence="2 13">Belongs to the GHMP kinase family. Homoserine kinase subfamily.</text>
</comment>
<feature type="domain" description="GHMP kinase N-terminal" evidence="14">
    <location>
        <begin position="78"/>
        <end position="148"/>
    </location>
</feature>
<dbReference type="InterPro" id="IPR006203">
    <property type="entry name" value="GHMP_knse_ATP-bd_CS"/>
</dbReference>
<dbReference type="PANTHER" id="PTHR20861:SF1">
    <property type="entry name" value="HOMOSERINE KINASE"/>
    <property type="match status" value="1"/>
</dbReference>
<feature type="domain" description="GHMP kinase C-terminal" evidence="15">
    <location>
        <begin position="225"/>
        <end position="276"/>
    </location>
</feature>
<name>A0ABW1X285_9ACTN</name>
<dbReference type="SUPFAM" id="SSF55060">
    <property type="entry name" value="GHMP Kinase, C-terminal domain"/>
    <property type="match status" value="1"/>
</dbReference>
<evidence type="ECO:0000259" key="14">
    <source>
        <dbReference type="Pfam" id="PF00288"/>
    </source>
</evidence>
<keyword evidence="8 13" id="KW-0547">Nucleotide-binding</keyword>
<dbReference type="Gene3D" id="3.30.70.890">
    <property type="entry name" value="GHMP kinase, C-terminal domain"/>
    <property type="match status" value="1"/>
</dbReference>
<dbReference type="EC" id="2.7.1.39" evidence="3 13"/>
<dbReference type="InterPro" id="IPR006204">
    <property type="entry name" value="GHMP_kinase_N_dom"/>
</dbReference>
<keyword evidence="5 13" id="KW-0028">Amino-acid biosynthesis</keyword>
<dbReference type="Gene3D" id="3.30.230.10">
    <property type="match status" value="1"/>
</dbReference>
<evidence type="ECO:0000256" key="4">
    <source>
        <dbReference type="ARBA" id="ARBA00017858"/>
    </source>
</evidence>
<dbReference type="GO" id="GO:0004413">
    <property type="term" value="F:homoserine kinase activity"/>
    <property type="evidence" value="ECO:0007669"/>
    <property type="project" value="UniProtKB-EC"/>
</dbReference>
<evidence type="ECO:0000259" key="15">
    <source>
        <dbReference type="Pfam" id="PF08544"/>
    </source>
</evidence>
<comment type="pathway">
    <text evidence="1 13">Amino-acid biosynthesis; L-threonine biosynthesis; L-threonine from L-aspartate: step 4/5.</text>
</comment>
<dbReference type="RefSeq" id="WP_343886250.1">
    <property type="nucleotide sequence ID" value="NZ_BAAAKI010000013.1"/>
</dbReference>
<dbReference type="InterPro" id="IPR014721">
    <property type="entry name" value="Ribsml_uS5_D2-typ_fold_subgr"/>
</dbReference>
<keyword evidence="6 13" id="KW-0808">Transferase</keyword>
<comment type="function">
    <text evidence="12 13">Catalyzes the ATP-dependent phosphorylation of L-homoserine to L-homoserine phosphate.</text>
</comment>
<evidence type="ECO:0000313" key="16">
    <source>
        <dbReference type="EMBL" id="MFC6397589.1"/>
    </source>
</evidence>
<evidence type="ECO:0000256" key="7">
    <source>
        <dbReference type="ARBA" id="ARBA00022697"/>
    </source>
</evidence>
<gene>
    <name evidence="13 16" type="primary">thrB</name>
    <name evidence="16" type="ORF">ACFP57_11440</name>
</gene>
<dbReference type="InterPro" id="IPR020568">
    <property type="entry name" value="Ribosomal_Su5_D2-typ_SF"/>
</dbReference>
<evidence type="ECO:0000256" key="1">
    <source>
        <dbReference type="ARBA" id="ARBA00005015"/>
    </source>
</evidence>
<dbReference type="SUPFAM" id="SSF54211">
    <property type="entry name" value="Ribosomal protein S5 domain 2-like"/>
    <property type="match status" value="1"/>
</dbReference>
<evidence type="ECO:0000256" key="12">
    <source>
        <dbReference type="ARBA" id="ARBA00049954"/>
    </source>
</evidence>
<keyword evidence="7 13" id="KW-0791">Threonine biosynthesis</keyword>
<protein>
    <recommendedName>
        <fullName evidence="4 13">Homoserine kinase</fullName>
        <shortName evidence="13">HK</shortName>
        <shortName evidence="13">HSK</shortName>
        <ecNumber evidence="3 13">2.7.1.39</ecNumber>
    </recommendedName>
</protein>
<feature type="binding site" evidence="13">
    <location>
        <begin position="93"/>
        <end position="103"/>
    </location>
    <ligand>
        <name>ATP</name>
        <dbReference type="ChEBI" id="CHEBI:30616"/>
    </ligand>
</feature>
<dbReference type="PANTHER" id="PTHR20861">
    <property type="entry name" value="HOMOSERINE/4-DIPHOSPHOCYTIDYL-2-C-METHYL-D-ERYTHRITOL KINASE"/>
    <property type="match status" value="1"/>
</dbReference>
<evidence type="ECO:0000313" key="17">
    <source>
        <dbReference type="Proteomes" id="UP001596266"/>
    </source>
</evidence>
<dbReference type="PRINTS" id="PR00958">
    <property type="entry name" value="HOMSERKINASE"/>
</dbReference>
<reference evidence="17" key="1">
    <citation type="journal article" date="2019" name="Int. J. Syst. Evol. Microbiol.">
        <title>The Global Catalogue of Microorganisms (GCM) 10K type strain sequencing project: providing services to taxonomists for standard genome sequencing and annotation.</title>
        <authorList>
            <consortium name="The Broad Institute Genomics Platform"/>
            <consortium name="The Broad Institute Genome Sequencing Center for Infectious Disease"/>
            <person name="Wu L."/>
            <person name="Ma J."/>
        </authorList>
    </citation>
    <scope>NUCLEOTIDE SEQUENCE [LARGE SCALE GENOMIC DNA]</scope>
    <source>
        <strain evidence="17">CGMCC 1.15277</strain>
    </source>
</reference>
<evidence type="ECO:0000256" key="10">
    <source>
        <dbReference type="ARBA" id="ARBA00022840"/>
    </source>
</evidence>
<dbReference type="EMBL" id="JBHSUA010000021">
    <property type="protein sequence ID" value="MFC6397589.1"/>
    <property type="molecule type" value="Genomic_DNA"/>
</dbReference>
<comment type="catalytic activity">
    <reaction evidence="11 13">
        <text>L-homoserine + ATP = O-phospho-L-homoserine + ADP + H(+)</text>
        <dbReference type="Rhea" id="RHEA:13985"/>
        <dbReference type="ChEBI" id="CHEBI:15378"/>
        <dbReference type="ChEBI" id="CHEBI:30616"/>
        <dbReference type="ChEBI" id="CHEBI:57476"/>
        <dbReference type="ChEBI" id="CHEBI:57590"/>
        <dbReference type="ChEBI" id="CHEBI:456216"/>
        <dbReference type="EC" id="2.7.1.39"/>
    </reaction>
</comment>
<evidence type="ECO:0000256" key="6">
    <source>
        <dbReference type="ARBA" id="ARBA00022679"/>
    </source>
</evidence>
<dbReference type="NCBIfam" id="TIGR00191">
    <property type="entry name" value="thrB"/>
    <property type="match status" value="1"/>
</dbReference>
<dbReference type="PROSITE" id="PS00627">
    <property type="entry name" value="GHMP_KINASES_ATP"/>
    <property type="match status" value="1"/>
</dbReference>
<dbReference type="InterPro" id="IPR013750">
    <property type="entry name" value="GHMP_kinase_C_dom"/>
</dbReference>
<comment type="caution">
    <text evidence="16">The sequence shown here is derived from an EMBL/GenBank/DDBJ whole genome shotgun (WGS) entry which is preliminary data.</text>
</comment>
<evidence type="ECO:0000256" key="3">
    <source>
        <dbReference type="ARBA" id="ARBA00012078"/>
    </source>
</evidence>
<dbReference type="HAMAP" id="MF_00384">
    <property type="entry name" value="Homoser_kinase"/>
    <property type="match status" value="1"/>
</dbReference>
<keyword evidence="9 13" id="KW-0418">Kinase</keyword>
<comment type="subcellular location">
    <subcellularLocation>
        <location evidence="13">Cytoplasm</location>
    </subcellularLocation>
</comment>
<evidence type="ECO:0000256" key="5">
    <source>
        <dbReference type="ARBA" id="ARBA00022605"/>
    </source>
</evidence>
<organism evidence="16 17">
    <name type="scientific">Luteococcus sanguinis</name>
    <dbReference type="NCBI Taxonomy" id="174038"/>
    <lineage>
        <taxon>Bacteria</taxon>
        <taxon>Bacillati</taxon>
        <taxon>Actinomycetota</taxon>
        <taxon>Actinomycetes</taxon>
        <taxon>Propionibacteriales</taxon>
        <taxon>Propionibacteriaceae</taxon>
        <taxon>Luteococcus</taxon>
    </lineage>
</organism>
<evidence type="ECO:0000256" key="8">
    <source>
        <dbReference type="ARBA" id="ARBA00022741"/>
    </source>
</evidence>
<keyword evidence="13" id="KW-0963">Cytoplasm</keyword>
<dbReference type="InterPro" id="IPR000870">
    <property type="entry name" value="Homoserine_kinase"/>
</dbReference>
<evidence type="ECO:0000256" key="9">
    <source>
        <dbReference type="ARBA" id="ARBA00022777"/>
    </source>
</evidence>
<evidence type="ECO:0000256" key="11">
    <source>
        <dbReference type="ARBA" id="ARBA00049375"/>
    </source>
</evidence>
<dbReference type="Pfam" id="PF00288">
    <property type="entry name" value="GHMP_kinases_N"/>
    <property type="match status" value="1"/>
</dbReference>
<accession>A0ABW1X285</accession>
<evidence type="ECO:0000256" key="13">
    <source>
        <dbReference type="HAMAP-Rule" id="MF_00384"/>
    </source>
</evidence>
<dbReference type="Proteomes" id="UP001596266">
    <property type="component" value="Unassembled WGS sequence"/>
</dbReference>
<dbReference type="InterPro" id="IPR036554">
    <property type="entry name" value="GHMP_kinase_C_sf"/>
</dbReference>
<keyword evidence="17" id="KW-1185">Reference proteome</keyword>
<keyword evidence="10 13" id="KW-0067">ATP-binding</keyword>
<evidence type="ECO:0000256" key="2">
    <source>
        <dbReference type="ARBA" id="ARBA00007370"/>
    </source>
</evidence>
<proteinExistence type="inferred from homology"/>
<dbReference type="Pfam" id="PF08544">
    <property type="entry name" value="GHMP_kinases_C"/>
    <property type="match status" value="1"/>
</dbReference>
<dbReference type="PIRSF" id="PIRSF000676">
    <property type="entry name" value="Homoser_kin"/>
    <property type="match status" value="1"/>
</dbReference>
<sequence>MVIPAGRIARVRVPATSANLGSGFDCMGLALDWYDELEAEATDGGLVFELSGEGAEQVPRDERHLVLASLVDGLADLGDGVAGLVLRAHNTIPHSRGLGSSAAAIVAGLALAWGLARPDRRLDLGWVDRLSSQAEGHPDNATAAVHGGAVLAWMPDDLDAAPVVEVVELTPASGLRAIALVPTFEVLTSGARKVLPDDVPRLDAVRQATRSALLVHALTTDPARLLEATDDLLHQPYRAEMMRPSADLVAALRAVGVAAVISGAGPTVLALGTPDQLALAEGVSQDGFVAHPVALGCGVELLEVRGSQG</sequence>